<dbReference type="Gene3D" id="3.30.470.20">
    <property type="entry name" value="ATP-grasp fold, B domain"/>
    <property type="match status" value="1"/>
</dbReference>
<feature type="compositionally biased region" description="Basic residues" evidence="16">
    <location>
        <begin position="787"/>
        <end position="798"/>
    </location>
</feature>
<feature type="region of interest" description="Disordered" evidence="16">
    <location>
        <begin position="1311"/>
        <end position="1332"/>
    </location>
</feature>
<feature type="compositionally biased region" description="Low complexity" evidence="16">
    <location>
        <begin position="368"/>
        <end position="380"/>
    </location>
</feature>
<dbReference type="GO" id="GO:0005856">
    <property type="term" value="C:cytoskeleton"/>
    <property type="evidence" value="ECO:0007669"/>
    <property type="project" value="UniProtKB-SubCell"/>
</dbReference>
<feature type="compositionally biased region" description="Pro residues" evidence="16">
    <location>
        <begin position="824"/>
        <end position="835"/>
    </location>
</feature>
<proteinExistence type="inferred from homology"/>
<dbReference type="FunFam" id="3.30.470.20:FF:000036">
    <property type="entry name" value="Inositol hexakisphosphate and diphosphoinositol-pentakisphosphate kinase"/>
    <property type="match status" value="1"/>
</dbReference>
<feature type="region of interest" description="Disordered" evidence="16">
    <location>
        <begin position="1579"/>
        <end position="1615"/>
    </location>
</feature>
<dbReference type="Pfam" id="PF00328">
    <property type="entry name" value="His_Phos_2"/>
    <property type="match status" value="1"/>
</dbReference>
<feature type="compositionally biased region" description="Basic and acidic residues" evidence="16">
    <location>
        <begin position="761"/>
        <end position="770"/>
    </location>
</feature>
<evidence type="ECO:0000256" key="3">
    <source>
        <dbReference type="ARBA" id="ARBA00012893"/>
    </source>
</evidence>
<dbReference type="GO" id="GO:0052723">
    <property type="term" value="F:inositol hexakisphosphate 1-kinase activity"/>
    <property type="evidence" value="ECO:0007669"/>
    <property type="project" value="UniProtKB-ARBA"/>
</dbReference>
<keyword evidence="9 14" id="KW-0067">ATP-binding</keyword>
<keyword evidence="5" id="KW-0597">Phosphoprotein</keyword>
<feature type="compositionally biased region" description="Basic and acidic residues" evidence="16">
    <location>
        <begin position="1646"/>
        <end position="1655"/>
    </location>
</feature>
<evidence type="ECO:0000256" key="5">
    <source>
        <dbReference type="ARBA" id="ARBA00022553"/>
    </source>
</evidence>
<dbReference type="GO" id="GO:0006020">
    <property type="term" value="P:inositol metabolic process"/>
    <property type="evidence" value="ECO:0007669"/>
    <property type="project" value="TreeGrafter"/>
</dbReference>
<dbReference type="Gene3D" id="3.40.50.1240">
    <property type="entry name" value="Phosphoglycerate mutase-like"/>
    <property type="match status" value="2"/>
</dbReference>
<feature type="compositionally biased region" description="Low complexity" evidence="16">
    <location>
        <begin position="800"/>
        <end position="814"/>
    </location>
</feature>
<feature type="compositionally biased region" description="Polar residues" evidence="16">
    <location>
        <begin position="74"/>
        <end position="83"/>
    </location>
</feature>
<evidence type="ECO:0000256" key="12">
    <source>
        <dbReference type="ARBA" id="ARBA00034629"/>
    </source>
</evidence>
<dbReference type="GO" id="GO:0052843">
    <property type="term" value="F:inositol-1-diphosphate-2,3,4,5,6-pentakisphosphate diphosphatase activity"/>
    <property type="evidence" value="ECO:0007669"/>
    <property type="project" value="UniProtKB-ARBA"/>
</dbReference>
<keyword evidence="8 14" id="KW-0418">Kinase</keyword>
<dbReference type="Proteomes" id="UP000006753">
    <property type="component" value="Unassembled WGS sequence"/>
</dbReference>
<dbReference type="InParanoid" id="K1XLG2"/>
<evidence type="ECO:0000256" key="14">
    <source>
        <dbReference type="RuleBase" id="RU365032"/>
    </source>
</evidence>
<dbReference type="GeneID" id="18756466"/>
<evidence type="ECO:0000256" key="13">
    <source>
        <dbReference type="ARBA" id="ARBA00071668"/>
    </source>
</evidence>
<evidence type="ECO:0000256" key="11">
    <source>
        <dbReference type="ARBA" id="ARBA00033696"/>
    </source>
</evidence>
<evidence type="ECO:0000256" key="16">
    <source>
        <dbReference type="SAM" id="MobiDB-lite"/>
    </source>
</evidence>
<evidence type="ECO:0000256" key="8">
    <source>
        <dbReference type="ARBA" id="ARBA00022777"/>
    </source>
</evidence>
<feature type="region of interest" description="Disordered" evidence="16">
    <location>
        <begin position="744"/>
        <end position="878"/>
    </location>
</feature>
<dbReference type="FunCoup" id="K1XLG2">
    <property type="interactions" value="514"/>
</dbReference>
<feature type="region of interest" description="Disordered" evidence="16">
    <location>
        <begin position="1627"/>
        <end position="1655"/>
    </location>
</feature>
<dbReference type="EC" id="2.7.4.24" evidence="3 14"/>
<dbReference type="InterPro" id="IPR040557">
    <property type="entry name" value="VIP1_N"/>
</dbReference>
<dbReference type="PANTHER" id="PTHR12750">
    <property type="entry name" value="DIPHOSPHOINOSITOL PENTAKISPHOSPHATE KINASE"/>
    <property type="match status" value="1"/>
</dbReference>
<feature type="compositionally biased region" description="Polar residues" evidence="16">
    <location>
        <begin position="284"/>
        <end position="296"/>
    </location>
</feature>
<name>K1XLG2_MARBU</name>
<evidence type="ECO:0000313" key="19">
    <source>
        <dbReference type="Proteomes" id="UP000006753"/>
    </source>
</evidence>
<feature type="compositionally biased region" description="Polar residues" evidence="16">
    <location>
        <begin position="772"/>
        <end position="784"/>
    </location>
</feature>
<dbReference type="OrthoDB" id="18042at2759"/>
<feature type="compositionally biased region" description="Polar residues" evidence="16">
    <location>
        <begin position="1588"/>
        <end position="1608"/>
    </location>
</feature>
<dbReference type="GO" id="GO:0033857">
    <property type="term" value="F:5-diphosphoinositol pentakisphosphate 1-kinase activity"/>
    <property type="evidence" value="ECO:0007669"/>
    <property type="project" value="TreeGrafter"/>
</dbReference>
<dbReference type="SUPFAM" id="SSF53254">
    <property type="entry name" value="Phosphoglycerate mutase-like"/>
    <property type="match status" value="1"/>
</dbReference>
<comment type="similarity">
    <text evidence="2 14">Belongs to the histidine acid phosphatase family. VIP1 subfamily.</text>
</comment>
<feature type="domain" description="VIP1 N-terminal" evidence="17">
    <location>
        <begin position="396"/>
        <end position="484"/>
    </location>
</feature>
<dbReference type="GO" id="GO:0005524">
    <property type="term" value="F:ATP binding"/>
    <property type="evidence" value="ECO:0007669"/>
    <property type="project" value="UniProtKB-KW"/>
</dbReference>
<reference evidence="18 19" key="1">
    <citation type="journal article" date="2012" name="BMC Genomics">
        <title>Sequencing the genome of Marssonina brunnea reveals fungus-poplar co-evolution.</title>
        <authorList>
            <person name="Zhu S."/>
            <person name="Cao Y.-Z."/>
            <person name="Jiang C."/>
            <person name="Tan B.-Y."/>
            <person name="Wang Z."/>
            <person name="Feng S."/>
            <person name="Zhang L."/>
            <person name="Su X.-H."/>
            <person name="Brejova B."/>
            <person name="Vinar T."/>
            <person name="Xu M."/>
            <person name="Wang M.-X."/>
            <person name="Zhang S.-G."/>
            <person name="Huang M.-R."/>
            <person name="Wu R."/>
            <person name="Zhou Y."/>
        </authorList>
    </citation>
    <scope>NUCLEOTIDE SEQUENCE [LARGE SCALE GENOMIC DNA]</scope>
    <source>
        <strain evidence="18 19">MB_m1</strain>
    </source>
</reference>
<comment type="catalytic activity">
    <reaction evidence="11">
        <text>5-diphospho-1D-myo-inositol 1,2,3,4,6-pentakisphosphate + ATP + H(+) = 1,5-bis(diphospho)-1D-myo-inositol 2,3,4,6-tetrakisphosphate + ADP</text>
        <dbReference type="Rhea" id="RHEA:10276"/>
        <dbReference type="ChEBI" id="CHEBI:15378"/>
        <dbReference type="ChEBI" id="CHEBI:30616"/>
        <dbReference type="ChEBI" id="CHEBI:58628"/>
        <dbReference type="ChEBI" id="CHEBI:77983"/>
        <dbReference type="ChEBI" id="CHEBI:456216"/>
        <dbReference type="EC" id="2.7.4.24"/>
    </reaction>
    <physiologicalReaction direction="left-to-right" evidence="11">
        <dbReference type="Rhea" id="RHEA:10277"/>
    </physiologicalReaction>
</comment>
<dbReference type="STRING" id="1072389.K1XLG2"/>
<evidence type="ECO:0000256" key="6">
    <source>
        <dbReference type="ARBA" id="ARBA00022679"/>
    </source>
</evidence>
<dbReference type="KEGG" id="mbe:MBM_00531"/>
<evidence type="ECO:0000256" key="10">
    <source>
        <dbReference type="ARBA" id="ARBA00023212"/>
    </source>
</evidence>
<feature type="compositionally biased region" description="Low complexity" evidence="16">
    <location>
        <begin position="250"/>
        <end position="259"/>
    </location>
</feature>
<dbReference type="InterPro" id="IPR000560">
    <property type="entry name" value="His_Pase_clade-2"/>
</dbReference>
<keyword evidence="6 14" id="KW-0808">Transferase</keyword>
<feature type="compositionally biased region" description="Low complexity" evidence="16">
    <location>
        <begin position="175"/>
        <end position="186"/>
    </location>
</feature>
<comment type="subcellular location">
    <subcellularLocation>
        <location evidence="1 14">Cytoplasm</location>
        <location evidence="1 14">Cytoskeleton</location>
    </subcellularLocation>
</comment>
<evidence type="ECO:0000259" key="17">
    <source>
        <dbReference type="Pfam" id="PF18086"/>
    </source>
</evidence>
<feature type="compositionally biased region" description="Low complexity" evidence="16">
    <location>
        <begin position="836"/>
        <end position="857"/>
    </location>
</feature>
<evidence type="ECO:0000256" key="7">
    <source>
        <dbReference type="ARBA" id="ARBA00022741"/>
    </source>
</evidence>
<feature type="coiled-coil region" evidence="15">
    <location>
        <begin position="1126"/>
        <end position="1153"/>
    </location>
</feature>
<dbReference type="SUPFAM" id="SSF56059">
    <property type="entry name" value="Glutathione synthetase ATP-binding domain-like"/>
    <property type="match status" value="1"/>
</dbReference>
<dbReference type="InterPro" id="IPR037446">
    <property type="entry name" value="His_Pase_VIP1"/>
</dbReference>
<feature type="compositionally biased region" description="Low complexity" evidence="16">
    <location>
        <begin position="110"/>
        <end position="121"/>
    </location>
</feature>
<dbReference type="Pfam" id="PF18086">
    <property type="entry name" value="PPIP5K2_N"/>
    <property type="match status" value="1"/>
</dbReference>
<feature type="region of interest" description="Disordered" evidence="16">
    <location>
        <begin position="110"/>
        <end position="387"/>
    </location>
</feature>
<feature type="compositionally biased region" description="Low complexity" evidence="16">
    <location>
        <begin position="303"/>
        <end position="314"/>
    </location>
</feature>
<evidence type="ECO:0000256" key="9">
    <source>
        <dbReference type="ARBA" id="ARBA00022840"/>
    </source>
</evidence>
<feature type="compositionally biased region" description="Polar residues" evidence="16">
    <location>
        <begin position="1627"/>
        <end position="1640"/>
    </location>
</feature>
<keyword evidence="7 14" id="KW-0547">Nucleotide-binding</keyword>
<keyword evidence="10" id="KW-0206">Cytoskeleton</keyword>
<dbReference type="OMA" id="AQIWACS"/>
<evidence type="ECO:0000256" key="2">
    <source>
        <dbReference type="ARBA" id="ARBA00005609"/>
    </source>
</evidence>
<evidence type="ECO:0000313" key="18">
    <source>
        <dbReference type="EMBL" id="EKD21418.1"/>
    </source>
</evidence>
<keyword evidence="19" id="KW-1185">Reference proteome</keyword>
<evidence type="ECO:0000256" key="15">
    <source>
        <dbReference type="SAM" id="Coils"/>
    </source>
</evidence>
<evidence type="ECO:0000256" key="4">
    <source>
        <dbReference type="ARBA" id="ARBA00022490"/>
    </source>
</evidence>
<dbReference type="EMBL" id="JH921428">
    <property type="protein sequence ID" value="EKD21418.1"/>
    <property type="molecule type" value="Genomic_DNA"/>
</dbReference>
<dbReference type="HOGENOM" id="CLU_000914_2_0_1"/>
<feature type="region of interest" description="Disordered" evidence="16">
    <location>
        <begin position="62"/>
        <end position="83"/>
    </location>
</feature>
<organism evidence="18 19">
    <name type="scientific">Marssonina brunnea f. sp. multigermtubi (strain MB_m1)</name>
    <name type="common">Marssonina leaf spot fungus</name>
    <dbReference type="NCBI Taxonomy" id="1072389"/>
    <lineage>
        <taxon>Eukaryota</taxon>
        <taxon>Fungi</taxon>
        <taxon>Dikarya</taxon>
        <taxon>Ascomycota</taxon>
        <taxon>Pezizomycotina</taxon>
        <taxon>Leotiomycetes</taxon>
        <taxon>Helotiales</taxon>
        <taxon>Drepanopezizaceae</taxon>
        <taxon>Drepanopeziza</taxon>
    </lineage>
</organism>
<protein>
    <recommendedName>
        <fullName evidence="13 14">Inositol hexakisphosphate and diphosphoinositol-pentakisphosphate kinase</fullName>
        <ecNumber evidence="3 14">2.7.4.24</ecNumber>
    </recommendedName>
</protein>
<comment type="function">
    <text evidence="14">Bifunctional inositol kinase that acts in concert with the IP6K kinases to synthesize the diphosphate group-containing inositol pyrophosphates diphosphoinositol pentakisphosphate, PP-InsP5, and bis-diphosphoinositol tetrakisphosphate, (PP)2-InsP4. PP-InsP5 and (PP)2-InsP4, also respectively called InsP7 and InsP8, may regulate a variety of cellular processes, including apoptosis, vesicle trafficking, cytoskeletal dynamics, and exocytosis. Phosphorylates inositol hexakisphosphate (InsP6).</text>
</comment>
<evidence type="ECO:0000256" key="1">
    <source>
        <dbReference type="ARBA" id="ARBA00004245"/>
    </source>
</evidence>
<dbReference type="InterPro" id="IPR029033">
    <property type="entry name" value="His_PPase_superfam"/>
</dbReference>
<keyword evidence="4 14" id="KW-0963">Cytoplasm</keyword>
<dbReference type="Gene3D" id="3.40.50.11950">
    <property type="match status" value="1"/>
</dbReference>
<dbReference type="GO" id="GO:0005829">
    <property type="term" value="C:cytosol"/>
    <property type="evidence" value="ECO:0007669"/>
    <property type="project" value="TreeGrafter"/>
</dbReference>
<feature type="compositionally biased region" description="Polar residues" evidence="16">
    <location>
        <begin position="267"/>
        <end position="276"/>
    </location>
</feature>
<feature type="compositionally biased region" description="Basic and acidic residues" evidence="16">
    <location>
        <begin position="1311"/>
        <end position="1322"/>
    </location>
</feature>
<dbReference type="PANTHER" id="PTHR12750:SF9">
    <property type="entry name" value="INOSITOL HEXAKISPHOSPHATE AND DIPHOSPHOINOSITOL-PENTAKISPHOSPHATE KINASE"/>
    <property type="match status" value="1"/>
</dbReference>
<gene>
    <name evidence="18" type="ORF">MBM_00531</name>
</gene>
<keyword evidence="15" id="KW-0175">Coiled coil</keyword>
<feature type="region of interest" description="Disordered" evidence="16">
    <location>
        <begin position="990"/>
        <end position="1029"/>
    </location>
</feature>
<dbReference type="eggNOG" id="KOG1057">
    <property type="taxonomic scope" value="Eukaryota"/>
</dbReference>
<comment type="catalytic activity">
    <reaction evidence="12">
        <text>1D-myo-inositol hexakisphosphate + ATP = 1-diphospho-1D-myo-inositol 2,3,4,5,6-pentakisphosphate + ADP</text>
        <dbReference type="Rhea" id="RHEA:37459"/>
        <dbReference type="ChEBI" id="CHEBI:30616"/>
        <dbReference type="ChEBI" id="CHEBI:58130"/>
        <dbReference type="ChEBI" id="CHEBI:74946"/>
        <dbReference type="ChEBI" id="CHEBI:456216"/>
        <dbReference type="EC" id="2.7.4.24"/>
    </reaction>
    <physiologicalReaction direction="left-to-right" evidence="12">
        <dbReference type="Rhea" id="RHEA:37460"/>
    </physiologicalReaction>
</comment>
<dbReference type="GO" id="GO:0032958">
    <property type="term" value="P:inositol phosphate biosynthetic process"/>
    <property type="evidence" value="ECO:0007669"/>
    <property type="project" value="TreeGrafter"/>
</dbReference>
<accession>K1XLG2</accession>
<sequence>MNSPDTSEGFVEATTNVILPSNMMPSTKVPFSSKHVLIRVAIAIATATGRRHRHTPAAGAMDLDLSTEDPSAPAVNQNSEHSSQAITNTTANINSDTTTTATAAAAAAASTASTASTSGTSRPRKTSHSLSSAAGLHPQATRKSRYAEPGTTDTHADRANISMPPPQRRPSVAKSRTSSTYSQRSSVPDLRPGLIGVGRRRSRDDCAVEDFDTPRLSPGNMADETKHSQLPDPALRPRPSMPEVDQKRMSVSSMYSLSSARAGGVPSSVTSANGSEQGAAIGTRSASGTLSPSMKGSQAEIGTSAVSVTTSSTSQYGSQGHAGHQLTPRETPHNATEIAKRNALQRGETGPRTQPPGRSRSRAKRRLSGSTGASSHSPSSERGLAKHEEKAAPIGIIGVCALDVKARSKPSRNILNRLISKGEFEVIVFGDKVILDEDVENWPVCDFLISFYSDGFPLDKAIAYVKARKPFCVNDVPMQKILWDRRICLMILDKIDVPTPKRIEVNRDGGPSILTAEMAQHLKETTGVVLEGPADGTGGQCKAPKKVELLDDGDTLSVDGELLSKPFVEKPISGEDHNICIYFPKSQGGGARKLFRKIGNKSSEWVEDMNIPRAILEPHSSYVYEKFMKVDNAEDVKAYTVGPSYCHAETRKSPVVDGLVRRNTHGKEIRYITALSKVETAIAGRIATSFGQRVCGFDLLRAEGKSFVIDVNGWSFVKDNDEYYEQCARILKDMFIKDKQRQMGISVPISPPPDVVFNPITRRDTGDKTHRTTLQQIIDKSPSMSKLHAHAHPHHKKTASPEASAATTPRTSPPGADRGVQLPAIPPQPLLPPPVLGQQPTSSGPSTAPSTVPSTPTHAASVTNSEMAPPPPPAPKHTWKLKGMVSVIRHADRTPKQKYKFTFHTRPFIELLKGHQEEVLLIGEAALGSVAIAVEEALEEGVEDREKLRTLKNVLAKKGGWAGTKVQIKPMFRKRKLEELLVTTLGPVNEPEMGVSEVPKDGKVQQTDENDDAGGDGARPIGMSPTRQDSLSGITLSRITAAENSLILDKLQLIVKWGGEPTHSARYQSHELGENMRNDLMLMNKEVLDEVHVFSSSERRVTTSAQIWASAFTNQKELPADFITVRKDLLDDSNAAKDEMDKVKKKLKGLLRQGNEAPPQFAWPPNMPEPSIVQRYVVQLMKFHRRVMRANYSKLYGGASSSLNAIAHPGDKEKEKPESSCNATSQATATTNIQSRWCCGEDADLFKERWEKLFSEFCDADKVDPSKISELYDTMKFDALHNRQFLEWVFTPSKTIIAEEEEAILAESKGIEKEKAQPREPEEAIESQTLPFDKSESSKSLHRRMFRRRSVMTGTGSKSSAEETPEQYFRLFTGNSQTKAKTDVRLEKLRELYKMAKVLFDYICPQEYGMTDAEKLEIGLLTSLPLLKEIVQDLEEMQASDDAKSFIYFTKESHIYTLLNCILEGGITTKIKRSAIPELDYLSQLCFELYESENKTPDGVQDVAKYAYSIRITISPGCHTFDPLDVQLDSKHCISCAPRRSLTSHMDWKEVIETLRAKFHQVKLPKSFLAVNLSESHTFHKKEDSETAAPSTRIDTSDSHPATESPAQIPQEGDVVASKLAISSLDTIPANSANTPSSLDTLPRLPHPEEASRNG</sequence>
<dbReference type="FunFam" id="3.40.50.11950:FF:000002">
    <property type="entry name" value="Inositol hexakisphosphate and diphosphoinositol-pentakisphosphate kinase"/>
    <property type="match status" value="1"/>
</dbReference>